<dbReference type="AlphaFoldDB" id="A0A6H2ELJ8"/>
<proteinExistence type="predicted"/>
<protein>
    <recommendedName>
        <fullName evidence="3">DNA/RNA non-specific endonuclease</fullName>
    </recommendedName>
</protein>
<evidence type="ECO:0008006" key="3">
    <source>
        <dbReference type="Google" id="ProtNLM"/>
    </source>
</evidence>
<name>A0A6H2ELJ8_9ACTO</name>
<dbReference type="EMBL" id="CP050804">
    <property type="protein sequence ID" value="QJC21947.1"/>
    <property type="molecule type" value="Genomic_DNA"/>
</dbReference>
<evidence type="ECO:0000313" key="1">
    <source>
        <dbReference type="EMBL" id="QJC21947.1"/>
    </source>
</evidence>
<reference evidence="1 2" key="1">
    <citation type="submission" date="2020-03" db="EMBL/GenBank/DDBJ databases">
        <title>Complete genome of Arcanobacterium buesumensis sp. nov. strain 2701.</title>
        <authorList>
            <person name="Borowiak M."/>
            <person name="Alssahen M."/>
            <person name="Laemmler C."/>
            <person name="Malorny B."/>
            <person name="Hassan A."/>
            <person name="Prenger-Berninghoff E."/>
            <person name="Ploetz M."/>
            <person name="Abdulmawjood A."/>
        </authorList>
    </citation>
    <scope>NUCLEOTIDE SEQUENCE [LARGE SCALE GENOMIC DNA]</scope>
    <source>
        <strain evidence="1 2">2701</strain>
    </source>
</reference>
<evidence type="ECO:0000313" key="2">
    <source>
        <dbReference type="Proteomes" id="UP000502298"/>
    </source>
</evidence>
<gene>
    <name evidence="1" type="ORF">HC352_05135</name>
</gene>
<accession>A0A6H2ELJ8</accession>
<organism evidence="1 2">
    <name type="scientific">Arcanobacterium buesumense</name>
    <dbReference type="NCBI Taxonomy" id="2722751"/>
    <lineage>
        <taxon>Bacteria</taxon>
        <taxon>Bacillati</taxon>
        <taxon>Actinomycetota</taxon>
        <taxon>Actinomycetes</taxon>
        <taxon>Actinomycetales</taxon>
        <taxon>Actinomycetaceae</taxon>
        <taxon>Arcanobacterium</taxon>
    </lineage>
</organism>
<keyword evidence="2" id="KW-1185">Reference proteome</keyword>
<dbReference type="KEGG" id="arca:HC352_05135"/>
<dbReference type="RefSeq" id="WP_168917886.1">
    <property type="nucleotide sequence ID" value="NZ_CP050804.1"/>
</dbReference>
<sequence>MGFPDGTYHRGHLLASEFGAGMEAINLITMPAAVNQYLKPQTARGKGFGYIAELAERYMDDDSFLKGTLTQSGEIALPNYRKFEIKIKELVEQGNKSGITVSLRIELTTITNVTDIIFPTIYFGSSPILRFKIDNHEPGLD</sequence>
<dbReference type="Proteomes" id="UP000502298">
    <property type="component" value="Chromosome"/>
</dbReference>